<dbReference type="SUPFAM" id="SSF51126">
    <property type="entry name" value="Pectin lyase-like"/>
    <property type="match status" value="1"/>
</dbReference>
<protein>
    <recommendedName>
        <fullName evidence="2">Right handed beta helix domain-containing protein</fullName>
    </recommendedName>
</protein>
<dbReference type="Pfam" id="PF13229">
    <property type="entry name" value="Beta_helix"/>
    <property type="match status" value="1"/>
</dbReference>
<evidence type="ECO:0000313" key="4">
    <source>
        <dbReference type="Proteomes" id="UP000494365"/>
    </source>
</evidence>
<dbReference type="EMBL" id="CADIKK010000015">
    <property type="protein sequence ID" value="CAB3792379.1"/>
    <property type="molecule type" value="Genomic_DNA"/>
</dbReference>
<dbReference type="SMART" id="SM00710">
    <property type="entry name" value="PbH1"/>
    <property type="match status" value="3"/>
</dbReference>
<dbReference type="InterPro" id="IPR039448">
    <property type="entry name" value="Beta_helix"/>
</dbReference>
<gene>
    <name evidence="3" type="ORF">LMG28614_03515</name>
</gene>
<organism evidence="3 4">
    <name type="scientific">Paraburkholderia ultramafica</name>
    <dbReference type="NCBI Taxonomy" id="1544867"/>
    <lineage>
        <taxon>Bacteria</taxon>
        <taxon>Pseudomonadati</taxon>
        <taxon>Pseudomonadota</taxon>
        <taxon>Betaproteobacteria</taxon>
        <taxon>Burkholderiales</taxon>
        <taxon>Burkholderiaceae</taxon>
        <taxon>Paraburkholderia</taxon>
    </lineage>
</organism>
<evidence type="ECO:0000259" key="2">
    <source>
        <dbReference type="Pfam" id="PF13229"/>
    </source>
</evidence>
<dbReference type="Proteomes" id="UP000494365">
    <property type="component" value="Unassembled WGS sequence"/>
</dbReference>
<evidence type="ECO:0000313" key="3">
    <source>
        <dbReference type="EMBL" id="CAB3792379.1"/>
    </source>
</evidence>
<dbReference type="InterPro" id="IPR012334">
    <property type="entry name" value="Pectin_lyas_fold"/>
</dbReference>
<dbReference type="InterPro" id="IPR006626">
    <property type="entry name" value="PbH1"/>
</dbReference>
<name>A0A6S7BA74_9BURK</name>
<dbReference type="Gene3D" id="2.160.20.10">
    <property type="entry name" value="Single-stranded right-handed beta-helix, Pectin lyase-like"/>
    <property type="match status" value="1"/>
</dbReference>
<evidence type="ECO:0000256" key="1">
    <source>
        <dbReference type="SAM" id="MobiDB-lite"/>
    </source>
</evidence>
<proteinExistence type="predicted"/>
<sequence>MKTLSRATGICIAVLSIYATDPLAQTFRAVDSSTSTMPSSRHRNSRGPSSQIAALPDATVFPAADGSEQADALQQTLDQLQAGQRLVFAPGRYVVGHSLVVKGQQVVVSGYGATLVATNPEDQTIVMSGSNSTLVGLTLIGTGTTRLTTPGSTKVEVTGAGIQVLDVTIQGGASDGIFVFGGTDIAVVGNKVQGTLADGIHTTYGSHNVLVQDNTVTGTGDDMIAVVSYQGDGASVASAPARKWTNTGRKEAAAYKSLRECIQFPADARVGKHGISSRMPVLPHTQYLRLVILLTWALQGDRHVGLCR</sequence>
<feature type="region of interest" description="Disordered" evidence="1">
    <location>
        <begin position="32"/>
        <end position="51"/>
    </location>
</feature>
<accession>A0A6S7BA74</accession>
<reference evidence="3 4" key="1">
    <citation type="submission" date="2020-04" db="EMBL/GenBank/DDBJ databases">
        <authorList>
            <person name="De Canck E."/>
        </authorList>
    </citation>
    <scope>NUCLEOTIDE SEQUENCE [LARGE SCALE GENOMIC DNA]</scope>
    <source>
        <strain evidence="3 4">LMG 28614</strain>
    </source>
</reference>
<dbReference type="InterPro" id="IPR011050">
    <property type="entry name" value="Pectin_lyase_fold/virulence"/>
</dbReference>
<keyword evidence="4" id="KW-1185">Reference proteome</keyword>
<dbReference type="AlphaFoldDB" id="A0A6S7BA74"/>
<feature type="domain" description="Right handed beta helix" evidence="2">
    <location>
        <begin position="150"/>
        <end position="226"/>
    </location>
</feature>